<evidence type="ECO:0000313" key="2">
    <source>
        <dbReference type="EMBL" id="TFV94483.1"/>
    </source>
</evidence>
<evidence type="ECO:0000313" key="3">
    <source>
        <dbReference type="Proteomes" id="UP000297647"/>
    </source>
</evidence>
<feature type="region of interest" description="Disordered" evidence="1">
    <location>
        <begin position="1"/>
        <end position="20"/>
    </location>
</feature>
<comment type="caution">
    <text evidence="2">The sequence shown here is derived from an EMBL/GenBank/DDBJ whole genome shotgun (WGS) entry which is preliminary data.</text>
</comment>
<dbReference type="EMBL" id="SPSB01000003">
    <property type="protein sequence ID" value="TFV94483.1"/>
    <property type="molecule type" value="Genomic_DNA"/>
</dbReference>
<organism evidence="2 3">
    <name type="scientific">Algoriphagus kandeliae</name>
    <dbReference type="NCBI Taxonomy" id="2562278"/>
    <lineage>
        <taxon>Bacteria</taxon>
        <taxon>Pseudomonadati</taxon>
        <taxon>Bacteroidota</taxon>
        <taxon>Cytophagia</taxon>
        <taxon>Cytophagales</taxon>
        <taxon>Cyclobacteriaceae</taxon>
        <taxon>Algoriphagus</taxon>
    </lineage>
</organism>
<keyword evidence="3" id="KW-1185">Reference proteome</keyword>
<dbReference type="Proteomes" id="UP000297647">
    <property type="component" value="Unassembled WGS sequence"/>
</dbReference>
<protein>
    <submittedName>
        <fullName evidence="2">Uncharacterized protein</fullName>
    </submittedName>
</protein>
<dbReference type="AlphaFoldDB" id="A0A4Y9QTH5"/>
<accession>A0A4Y9QTH5</accession>
<gene>
    <name evidence="2" type="ORF">E4S40_10705</name>
</gene>
<proteinExistence type="predicted"/>
<name>A0A4Y9QTH5_9BACT</name>
<reference evidence="2 3" key="1">
    <citation type="submission" date="2019-03" db="EMBL/GenBank/DDBJ databases">
        <title>Algoriphagus sp. nov, a new strain isolated from root system soil of mangrove plant Kandelia.</title>
        <authorList>
            <person name="Yin Q."/>
            <person name="Wang K."/>
            <person name="Song Z."/>
        </authorList>
    </citation>
    <scope>NUCLEOTIDE SEQUENCE [LARGE SCALE GENOMIC DNA]</scope>
    <source>
        <strain evidence="2 3">XY-J91</strain>
    </source>
</reference>
<sequence>MQKLFGIKPSETKQVTQPEFQETVPDRDLFLEDRHPDELMEISSHPQKSTEKTLLEDLLSKDYERIGLRDGYETRDLSEMDEGLRVMAMEFRQVYDKALQDLDDKIAFIRLHLTDELEEKSQTLSDQVYHSLDLLLTQKKDMVAQKDLAMVGEGYIEKPYQDYKRGFKRGYKLYLEEKVMFKRTKTL</sequence>
<evidence type="ECO:0000256" key="1">
    <source>
        <dbReference type="SAM" id="MobiDB-lite"/>
    </source>
</evidence>